<keyword evidence="1" id="KW-0732">Signal</keyword>
<gene>
    <name evidence="2" type="ORF">N7493_006306</name>
</gene>
<evidence type="ECO:0000313" key="3">
    <source>
        <dbReference type="Proteomes" id="UP001215712"/>
    </source>
</evidence>
<reference evidence="2" key="2">
    <citation type="submission" date="2023-01" db="EMBL/GenBank/DDBJ databases">
        <authorList>
            <person name="Petersen C."/>
        </authorList>
    </citation>
    <scope>NUCLEOTIDE SEQUENCE</scope>
    <source>
        <strain evidence="2">IBT 17514</strain>
    </source>
</reference>
<keyword evidence="3" id="KW-1185">Reference proteome</keyword>
<accession>A0AAD6MVF8</accession>
<dbReference type="Proteomes" id="UP001215712">
    <property type="component" value="Unassembled WGS sequence"/>
</dbReference>
<protein>
    <submittedName>
        <fullName evidence="2">Uncharacterized protein</fullName>
    </submittedName>
</protein>
<feature type="signal peptide" evidence="1">
    <location>
        <begin position="1"/>
        <end position="21"/>
    </location>
</feature>
<evidence type="ECO:0000256" key="1">
    <source>
        <dbReference type="SAM" id="SignalP"/>
    </source>
</evidence>
<reference evidence="2" key="1">
    <citation type="journal article" date="2023" name="IMA Fungus">
        <title>Comparative genomic study of the Penicillium genus elucidates a diverse pangenome and 15 lateral gene transfer events.</title>
        <authorList>
            <person name="Petersen C."/>
            <person name="Sorensen T."/>
            <person name="Nielsen M.R."/>
            <person name="Sondergaard T.E."/>
            <person name="Sorensen J.L."/>
            <person name="Fitzpatrick D.A."/>
            <person name="Frisvad J.C."/>
            <person name="Nielsen K.L."/>
        </authorList>
    </citation>
    <scope>NUCLEOTIDE SEQUENCE</scope>
    <source>
        <strain evidence="2">IBT 17514</strain>
    </source>
</reference>
<comment type="caution">
    <text evidence="2">The sequence shown here is derived from an EMBL/GenBank/DDBJ whole genome shotgun (WGS) entry which is preliminary data.</text>
</comment>
<feature type="chain" id="PRO_5042261170" evidence="1">
    <location>
        <begin position="22"/>
        <end position="103"/>
    </location>
</feature>
<proteinExistence type="predicted"/>
<sequence>MAPNRLSQFSTSILANLLHLAIDIFDSVCSQATFHTARDFQGIVHYASSLVLENDGVDKADCQEVNDYAFQSLLEVMNDSGVDWAGNLLGGFDDFGDWNIGTS</sequence>
<name>A0AAD6MVF8_9EURO</name>
<organism evidence="2 3">
    <name type="scientific">Penicillium malachiteum</name>
    <dbReference type="NCBI Taxonomy" id="1324776"/>
    <lineage>
        <taxon>Eukaryota</taxon>
        <taxon>Fungi</taxon>
        <taxon>Dikarya</taxon>
        <taxon>Ascomycota</taxon>
        <taxon>Pezizomycotina</taxon>
        <taxon>Eurotiomycetes</taxon>
        <taxon>Eurotiomycetidae</taxon>
        <taxon>Eurotiales</taxon>
        <taxon>Aspergillaceae</taxon>
        <taxon>Penicillium</taxon>
    </lineage>
</organism>
<dbReference type="EMBL" id="JAQJAN010000008">
    <property type="protein sequence ID" value="KAJ5724578.1"/>
    <property type="molecule type" value="Genomic_DNA"/>
</dbReference>
<evidence type="ECO:0000313" key="2">
    <source>
        <dbReference type="EMBL" id="KAJ5724578.1"/>
    </source>
</evidence>
<dbReference type="AlphaFoldDB" id="A0AAD6MVF8"/>